<keyword evidence="5" id="KW-1185">Reference proteome</keyword>
<dbReference type="AlphaFoldDB" id="A0A6V7HK24"/>
<evidence type="ECO:0000259" key="3">
    <source>
        <dbReference type="Pfam" id="PF08190"/>
    </source>
</evidence>
<organism evidence="4 5">
    <name type="scientific">Heterotrigona itama</name>
    <dbReference type="NCBI Taxonomy" id="395501"/>
    <lineage>
        <taxon>Eukaryota</taxon>
        <taxon>Metazoa</taxon>
        <taxon>Ecdysozoa</taxon>
        <taxon>Arthropoda</taxon>
        <taxon>Hexapoda</taxon>
        <taxon>Insecta</taxon>
        <taxon>Pterygota</taxon>
        <taxon>Neoptera</taxon>
        <taxon>Endopterygota</taxon>
        <taxon>Hymenoptera</taxon>
        <taxon>Apocrita</taxon>
        <taxon>Aculeata</taxon>
        <taxon>Apoidea</taxon>
        <taxon>Anthophila</taxon>
        <taxon>Apidae</taxon>
        <taxon>Heterotrigona</taxon>
    </lineage>
</organism>
<comment type="similarity">
    <text evidence="1">Belongs to the PIH1 family.</text>
</comment>
<dbReference type="GO" id="GO:0005737">
    <property type="term" value="C:cytoplasm"/>
    <property type="evidence" value="ECO:0007669"/>
    <property type="project" value="TreeGrafter"/>
</dbReference>
<dbReference type="EMBL" id="CAJDYZ010011904">
    <property type="protein sequence ID" value="CAD1480255.1"/>
    <property type="molecule type" value="Genomic_DNA"/>
</dbReference>
<sequence>ICIKTKNDNGEKIFLNICTSDKIPSPDDISDAKLFEILSQENPEFVIPMSIGSERFETDKGGSLCLTYDIVINTTYFKKCQTNKNFLLFTISVIMDGVSNKFDKTLKIEDHVILKNRKVLGKLQQHRIEDRKPRTYTQTEKQLIEEIKTQDIHEKENKNKLENVSSDTVVNLKQDYVLLKCLKETSIHLIGLFQIPNGITKEEIEVLLNQDRIVITIDKTDLTYDLSVPYIINIAQTKCVLDNNYR</sequence>
<comment type="function">
    <text evidence="2">Involved in the assembly of C/D box small nucleolar ribonucleoprotein (snoRNP) particles. Recruits the SWI/SNF complex to the core promoter of rRNA genes and enhances pre-rRNA transcription. Mediates interaction of TELO2 with the R2TP complex which is necessary for the stability of MTOR and SMG1. Positively regulates the assembly and activity of the mTORC1 complex.</text>
</comment>
<protein>
    <recommendedName>
        <fullName evidence="3">PIH1 N-terminal domain-containing protein</fullName>
    </recommendedName>
</protein>
<dbReference type="PANTHER" id="PTHR22997">
    <property type="entry name" value="PIH1 DOMAIN-CONTAINING PROTEIN 1"/>
    <property type="match status" value="1"/>
</dbReference>
<dbReference type="GO" id="GO:0006364">
    <property type="term" value="P:rRNA processing"/>
    <property type="evidence" value="ECO:0007669"/>
    <property type="project" value="TreeGrafter"/>
</dbReference>
<feature type="non-terminal residue" evidence="4">
    <location>
        <position position="246"/>
    </location>
</feature>
<name>A0A6V7HK24_9HYME</name>
<dbReference type="InterPro" id="IPR050734">
    <property type="entry name" value="PIH1/Kintoun_subfamily"/>
</dbReference>
<evidence type="ECO:0000256" key="1">
    <source>
        <dbReference type="ARBA" id="ARBA00008511"/>
    </source>
</evidence>
<dbReference type="Proteomes" id="UP000752696">
    <property type="component" value="Unassembled WGS sequence"/>
</dbReference>
<dbReference type="GO" id="GO:1990904">
    <property type="term" value="C:ribonucleoprotein complex"/>
    <property type="evidence" value="ECO:0007669"/>
    <property type="project" value="TreeGrafter"/>
</dbReference>
<comment type="caution">
    <text evidence="4">The sequence shown here is derived from an EMBL/GenBank/DDBJ whole genome shotgun (WGS) entry which is preliminary data.</text>
</comment>
<evidence type="ECO:0000313" key="5">
    <source>
        <dbReference type="Proteomes" id="UP000752696"/>
    </source>
</evidence>
<dbReference type="Pfam" id="PF08190">
    <property type="entry name" value="PIH1"/>
    <property type="match status" value="1"/>
</dbReference>
<proteinExistence type="inferred from homology"/>
<evidence type="ECO:0000256" key="2">
    <source>
        <dbReference type="ARBA" id="ARBA00046233"/>
    </source>
</evidence>
<accession>A0A6V7HK24</accession>
<feature type="non-terminal residue" evidence="4">
    <location>
        <position position="1"/>
    </location>
</feature>
<dbReference type="InterPro" id="IPR012981">
    <property type="entry name" value="PIH1_N"/>
</dbReference>
<dbReference type="GO" id="GO:0000492">
    <property type="term" value="P:box C/D snoRNP assembly"/>
    <property type="evidence" value="ECO:0007669"/>
    <property type="project" value="TreeGrafter"/>
</dbReference>
<feature type="domain" description="PIH1 N-terminal" evidence="3">
    <location>
        <begin position="1"/>
        <end position="134"/>
    </location>
</feature>
<gene>
    <name evidence="4" type="ORF">MHI_LOCUS904889</name>
</gene>
<evidence type="ECO:0000313" key="4">
    <source>
        <dbReference type="EMBL" id="CAD1480255.1"/>
    </source>
</evidence>
<reference evidence="4" key="1">
    <citation type="submission" date="2020-07" db="EMBL/GenBank/DDBJ databases">
        <authorList>
            <person name="Nazaruddin N."/>
        </authorList>
    </citation>
    <scope>NUCLEOTIDE SEQUENCE</scope>
</reference>
<dbReference type="GO" id="GO:0097255">
    <property type="term" value="C:R2TP complex"/>
    <property type="evidence" value="ECO:0007669"/>
    <property type="project" value="TreeGrafter"/>
</dbReference>
<dbReference type="PANTHER" id="PTHR22997:SF0">
    <property type="entry name" value="PIH1 DOMAIN-CONTAINING PROTEIN 1"/>
    <property type="match status" value="1"/>
</dbReference>